<evidence type="ECO:0000313" key="1">
    <source>
        <dbReference type="EMBL" id="GJE94149.1"/>
    </source>
</evidence>
<sequence length="207" mass="24227">MPCTNILDILRRLNILMRTEPEAVDRYGYLERVVAVSCDFGEVYARMRPWWDVMREPHESHIYGFDASRSTNDDSRRLTDSRIGDLHVGKPNLPPRRVWDLYSNRVVPFSVLRRDASSGTLNVPYPWTVSHSWVADDDRVDVWTNINGRRWPVPIPRATTLEHVRVELLNMGAEYAWLDVLCLRLKEWEVDVPTIGHIYREEDGPTR</sequence>
<reference evidence="1 2" key="1">
    <citation type="submission" date="2021-08" db="EMBL/GenBank/DDBJ databases">
        <title>Draft Genome Sequence of Phanerochaete sordida strain YK-624.</title>
        <authorList>
            <person name="Mori T."/>
            <person name="Dohra H."/>
            <person name="Suzuki T."/>
            <person name="Kawagishi H."/>
            <person name="Hirai H."/>
        </authorList>
    </citation>
    <scope>NUCLEOTIDE SEQUENCE [LARGE SCALE GENOMIC DNA]</scope>
    <source>
        <strain evidence="1 2">YK-624</strain>
    </source>
</reference>
<dbReference type="Proteomes" id="UP000703269">
    <property type="component" value="Unassembled WGS sequence"/>
</dbReference>
<dbReference type="EMBL" id="BPQB01000037">
    <property type="protein sequence ID" value="GJE94149.1"/>
    <property type="molecule type" value="Genomic_DNA"/>
</dbReference>
<gene>
    <name evidence="1" type="ORF">PsYK624_103170</name>
</gene>
<accession>A0A9P3LGZ2</accession>
<organism evidence="1 2">
    <name type="scientific">Phanerochaete sordida</name>
    <dbReference type="NCBI Taxonomy" id="48140"/>
    <lineage>
        <taxon>Eukaryota</taxon>
        <taxon>Fungi</taxon>
        <taxon>Dikarya</taxon>
        <taxon>Basidiomycota</taxon>
        <taxon>Agaricomycotina</taxon>
        <taxon>Agaricomycetes</taxon>
        <taxon>Polyporales</taxon>
        <taxon>Phanerochaetaceae</taxon>
        <taxon>Phanerochaete</taxon>
    </lineage>
</organism>
<protein>
    <recommendedName>
        <fullName evidence="3">Heterokaryon incompatibility domain-containing protein</fullName>
    </recommendedName>
</protein>
<proteinExistence type="predicted"/>
<evidence type="ECO:0000313" key="2">
    <source>
        <dbReference type="Proteomes" id="UP000703269"/>
    </source>
</evidence>
<keyword evidence="2" id="KW-1185">Reference proteome</keyword>
<dbReference type="OrthoDB" id="5418601at2759"/>
<comment type="caution">
    <text evidence="1">The sequence shown here is derived from an EMBL/GenBank/DDBJ whole genome shotgun (WGS) entry which is preliminary data.</text>
</comment>
<dbReference type="AlphaFoldDB" id="A0A9P3LGZ2"/>
<name>A0A9P3LGZ2_9APHY</name>
<evidence type="ECO:0008006" key="3">
    <source>
        <dbReference type="Google" id="ProtNLM"/>
    </source>
</evidence>